<protein>
    <recommendedName>
        <fullName evidence="2">AAA+ ATPase domain-containing protein</fullName>
    </recommendedName>
</protein>
<dbReference type="Gene3D" id="3.40.50.300">
    <property type="entry name" value="P-loop containing nucleotide triphosphate hydrolases"/>
    <property type="match status" value="2"/>
</dbReference>
<dbReference type="SMART" id="SM00382">
    <property type="entry name" value="AAA"/>
    <property type="match status" value="1"/>
</dbReference>
<evidence type="ECO:0000313" key="4">
    <source>
        <dbReference type="Proteomes" id="UP000256838"/>
    </source>
</evidence>
<dbReference type="NCBIfam" id="NF041492">
    <property type="entry name" value="MobF"/>
    <property type="match status" value="1"/>
</dbReference>
<dbReference type="InterPro" id="IPR014862">
    <property type="entry name" value="TrwC"/>
</dbReference>
<dbReference type="Gene3D" id="2.30.30.940">
    <property type="match status" value="1"/>
</dbReference>
<dbReference type="CDD" id="cd18809">
    <property type="entry name" value="SF1_C_RecD"/>
    <property type="match status" value="1"/>
</dbReference>
<dbReference type="Pfam" id="PF08751">
    <property type="entry name" value="TrwC"/>
    <property type="match status" value="1"/>
</dbReference>
<organism evidence="3 4">
    <name type="scientific">Trinickia dinghuensis</name>
    <dbReference type="NCBI Taxonomy" id="2291023"/>
    <lineage>
        <taxon>Bacteria</taxon>
        <taxon>Pseudomonadati</taxon>
        <taxon>Pseudomonadota</taxon>
        <taxon>Betaproteobacteria</taxon>
        <taxon>Burkholderiales</taxon>
        <taxon>Burkholderiaceae</taxon>
        <taxon>Trinickia</taxon>
    </lineage>
</organism>
<gene>
    <name evidence="3" type="ORF">DWV00_04840</name>
</gene>
<dbReference type="SUPFAM" id="SSF55464">
    <property type="entry name" value="Origin of replication-binding domain, RBD-like"/>
    <property type="match status" value="1"/>
</dbReference>
<feature type="region of interest" description="Disordered" evidence="1">
    <location>
        <begin position="952"/>
        <end position="1008"/>
    </location>
</feature>
<feature type="compositionally biased region" description="Low complexity" evidence="1">
    <location>
        <begin position="975"/>
        <end position="989"/>
    </location>
</feature>
<feature type="domain" description="AAA+ ATPase" evidence="2">
    <location>
        <begin position="480"/>
        <end position="627"/>
    </location>
</feature>
<dbReference type="Pfam" id="PF13604">
    <property type="entry name" value="AAA_30"/>
    <property type="match status" value="1"/>
</dbReference>
<proteinExistence type="predicted"/>
<dbReference type="RefSeq" id="WP_115532416.1">
    <property type="nucleotide sequence ID" value="NZ_QRGA01000003.1"/>
</dbReference>
<dbReference type="SUPFAM" id="SSF52540">
    <property type="entry name" value="P-loop containing nucleoside triphosphate hydrolases"/>
    <property type="match status" value="2"/>
</dbReference>
<sequence length="1008" mass="109176">MLSIVKINSSKNQAAQGSEGYLVYLGAPSTRERGDFDDYARGNDRSTLGPLPFWACSGPALLGLNSSRAANPEQVERLARGFHPLDDQALVEGAGESHVMGVDMTFSAPKDVSAVFAAADRQTQTQILDCLHDAVRAALAHAEAHAITRHCHGGRTKKKAEAAVAACYTHFASRALDPQLHVHAFMFNVGKRAGADEWSALEHKAQFDRKMATGALFRVELASRLREIGFTIEPDGPYFKIAGITDRQREALSTRSREIAEQVSGMGDVSEREGAAKDIAAVNTRSAKAEPPLPELLDRFASQTAALGLTPEAVALMRERAIGWPAADESENRLAVPGEFTEQPSEFSLDHDALLATLMERQSCATPQDALTLICESAMGRWSASRCVEALDLFMASPNLCLLGETETLAPVFASRATLDMEARSTGAVRDGRADLRHRLAVAAVNARFDALESDLSAKLGVAVALDEQRAAALHVACETGNHAFVEGWAGTGKTTLVRALSEAYKESGFSVMGCCQSASAAQNLARETEVPSRTIASLLLAIQSGRLTLTERSVLVLDEAGMIGSREFALVQQAVVDAGAKLVAVGDSKQLQPIEAGGIFRALVREHGAAEISTIRRQRTDFGPLLDWLTHRACNGATDLASPAAELERLEALRSLPEDARMRAAEAYCSTEPTLRRGFLAWRSRYDHQWMRDVVESFALGAALPALRLLDAHQRLRLSDGPLATVETLLDEWAADKTLLAEKIMIAATRAEVAGLNARARTLLVERGVVLDSKGMELEITHRDESKEAKRFAPGDRVVFTKNDQTLGVANGSTGTVQKIQRTASGPALIVELDAPNERGEKTARVPAAFGRFDHSYCLTNHKSQGRTLSSAHVLVNPATAMADREWIYVASSRSRFATTLHVDRGAIFSADPESHLQPNATEFDRTAVIECLARSMSRSRAKGTTLDYAVAPVQSERGNTNARQEREASTLDRQQQSTATTAAAPTARPKRPRPTQSMDKQQELRR</sequence>
<name>A0A3D8K355_9BURK</name>
<dbReference type="EMBL" id="QRGA01000003">
    <property type="protein sequence ID" value="RDU99748.1"/>
    <property type="molecule type" value="Genomic_DNA"/>
</dbReference>
<dbReference type="CDD" id="cd17933">
    <property type="entry name" value="DEXSc_RecD-like"/>
    <property type="match status" value="1"/>
</dbReference>
<reference evidence="3 4" key="1">
    <citation type="submission" date="2018-08" db="EMBL/GenBank/DDBJ databases">
        <title>Paraburkholderia sp. DHOM06 isolated from forest soil.</title>
        <authorList>
            <person name="Gao Z.-H."/>
            <person name="Qiu L.-H."/>
        </authorList>
    </citation>
    <scope>NUCLEOTIDE SEQUENCE [LARGE SCALE GENOMIC DNA]</scope>
    <source>
        <strain evidence="3 4">DHOM06</strain>
    </source>
</reference>
<keyword evidence="4" id="KW-1185">Reference proteome</keyword>
<evidence type="ECO:0000259" key="2">
    <source>
        <dbReference type="SMART" id="SM00382"/>
    </source>
</evidence>
<dbReference type="AlphaFoldDB" id="A0A3D8K355"/>
<dbReference type="InterPro" id="IPR027417">
    <property type="entry name" value="P-loop_NTPase"/>
</dbReference>
<dbReference type="InterPro" id="IPR003593">
    <property type="entry name" value="AAA+_ATPase"/>
</dbReference>
<comment type="caution">
    <text evidence="3">The sequence shown here is derived from an EMBL/GenBank/DDBJ whole genome shotgun (WGS) entry which is preliminary data.</text>
</comment>
<dbReference type="Proteomes" id="UP000256838">
    <property type="component" value="Unassembled WGS sequence"/>
</dbReference>
<evidence type="ECO:0000256" key="1">
    <source>
        <dbReference type="SAM" id="MobiDB-lite"/>
    </source>
</evidence>
<accession>A0A3D8K355</accession>
<dbReference type="OrthoDB" id="1634048at2"/>
<evidence type="ECO:0000313" key="3">
    <source>
        <dbReference type="EMBL" id="RDU99748.1"/>
    </source>
</evidence>